<keyword evidence="3" id="KW-1185">Reference proteome</keyword>
<dbReference type="Proteomes" id="UP000831151">
    <property type="component" value="Chromosome"/>
</dbReference>
<feature type="transmembrane region" description="Helical" evidence="1">
    <location>
        <begin position="21"/>
        <end position="40"/>
    </location>
</feature>
<feature type="transmembrane region" description="Helical" evidence="1">
    <location>
        <begin position="52"/>
        <end position="77"/>
    </location>
</feature>
<dbReference type="RefSeq" id="WP_249242643.1">
    <property type="nucleotide sequence ID" value="NZ_CP096649.1"/>
</dbReference>
<sequence>MFNFIKAEFFRISRRKYNVGLYIFGFVMCAFVLSVFAGFQKSRFDVDKDLTMMFFTLGQIMSIASILIPLMVNLTALEPYASGAINNNLALGQSRMKIYLANAIISFLYILVYMIIMLTILIGGGALIAPISTASYADLMKNFLIGFVYLLPCLWFYVSLVLFFQILTRHRSSAIAITYVAMAIFTPVLLIVIGKFELPQSLIFLSPSKITQSIASMMGSYGFDFLRGITYTNNVLNVNTMLCIMLGWIALVWAGIYFVGRKREF</sequence>
<feature type="transmembrane region" description="Helical" evidence="1">
    <location>
        <begin position="238"/>
        <end position="259"/>
    </location>
</feature>
<feature type="transmembrane region" description="Helical" evidence="1">
    <location>
        <begin position="176"/>
        <end position="196"/>
    </location>
</feature>
<protein>
    <submittedName>
        <fullName evidence="2">Uncharacterized protein</fullName>
    </submittedName>
</protein>
<dbReference type="AlphaFoldDB" id="A0A9E7DJE8"/>
<accession>A0A9E7DJE8</accession>
<reference evidence="2" key="1">
    <citation type="submission" date="2022-04" db="EMBL/GenBank/DDBJ databases">
        <title>Complete genome sequences of Ezakiella coagulans and Fenollaria massiliensis.</title>
        <authorList>
            <person name="France M.T."/>
            <person name="Clifford J."/>
            <person name="Narina S."/>
            <person name="Rutt L."/>
            <person name="Ravel J."/>
        </authorList>
    </citation>
    <scope>NUCLEOTIDE SEQUENCE</scope>
    <source>
        <strain evidence="2">C0061C2</strain>
    </source>
</reference>
<feature type="transmembrane region" description="Helical" evidence="1">
    <location>
        <begin position="98"/>
        <end position="131"/>
    </location>
</feature>
<dbReference type="KEGG" id="fms:M1R53_00220"/>
<keyword evidence="1" id="KW-0812">Transmembrane</keyword>
<name>A0A9E7DJE8_9FIRM</name>
<dbReference type="EMBL" id="CP096649">
    <property type="protein sequence ID" value="UQK59129.1"/>
    <property type="molecule type" value="Genomic_DNA"/>
</dbReference>
<keyword evidence="1" id="KW-1133">Transmembrane helix</keyword>
<feature type="transmembrane region" description="Helical" evidence="1">
    <location>
        <begin position="143"/>
        <end position="164"/>
    </location>
</feature>
<evidence type="ECO:0000313" key="2">
    <source>
        <dbReference type="EMBL" id="UQK59129.1"/>
    </source>
</evidence>
<proteinExistence type="predicted"/>
<evidence type="ECO:0000256" key="1">
    <source>
        <dbReference type="SAM" id="Phobius"/>
    </source>
</evidence>
<evidence type="ECO:0000313" key="3">
    <source>
        <dbReference type="Proteomes" id="UP000831151"/>
    </source>
</evidence>
<gene>
    <name evidence="2" type="ORF">M1R53_00220</name>
</gene>
<keyword evidence="1" id="KW-0472">Membrane</keyword>
<organism evidence="2 3">
    <name type="scientific">Fenollaria massiliensis</name>
    <dbReference type="NCBI Taxonomy" id="938288"/>
    <lineage>
        <taxon>Bacteria</taxon>
        <taxon>Bacillati</taxon>
        <taxon>Bacillota</taxon>
        <taxon>Clostridia</taxon>
        <taxon>Eubacteriales</taxon>
        <taxon>Fenollaria</taxon>
    </lineage>
</organism>